<evidence type="ECO:0000259" key="5">
    <source>
        <dbReference type="Pfam" id="PF18962"/>
    </source>
</evidence>
<feature type="signal peptide" evidence="4">
    <location>
        <begin position="1"/>
        <end position="21"/>
    </location>
</feature>
<evidence type="ECO:0000313" key="7">
    <source>
        <dbReference type="Proteomes" id="UP001269081"/>
    </source>
</evidence>
<evidence type="ECO:0000256" key="2">
    <source>
        <dbReference type="ARBA" id="ARBA00022729"/>
    </source>
</evidence>
<dbReference type="InterPro" id="IPR052574">
    <property type="entry name" value="CDIRP"/>
</dbReference>
<name>A0ABU1Y4X1_9FLAO</name>
<dbReference type="PANTHER" id="PTHR47566:SF1">
    <property type="entry name" value="PROTEIN NUD1"/>
    <property type="match status" value="1"/>
</dbReference>
<keyword evidence="2 4" id="KW-0732">Signal</keyword>
<dbReference type="RefSeq" id="WP_310279376.1">
    <property type="nucleotide sequence ID" value="NZ_JAVDWQ010000003.1"/>
</dbReference>
<evidence type="ECO:0000256" key="3">
    <source>
        <dbReference type="ARBA" id="ARBA00022737"/>
    </source>
</evidence>
<dbReference type="InterPro" id="IPR032675">
    <property type="entry name" value="LRR_dom_sf"/>
</dbReference>
<accession>A0ABU1Y4X1</accession>
<protein>
    <recommendedName>
        <fullName evidence="5">Secretion system C-terminal sorting domain-containing protein</fullName>
    </recommendedName>
</protein>
<dbReference type="NCBIfam" id="TIGR04183">
    <property type="entry name" value="Por_Secre_tail"/>
    <property type="match status" value="1"/>
</dbReference>
<dbReference type="Proteomes" id="UP001269081">
    <property type="component" value="Unassembled WGS sequence"/>
</dbReference>
<keyword evidence="3" id="KW-0677">Repeat</keyword>
<feature type="domain" description="Secretion system C-terminal sorting" evidence="5">
    <location>
        <begin position="920"/>
        <end position="987"/>
    </location>
</feature>
<evidence type="ECO:0000256" key="1">
    <source>
        <dbReference type="ARBA" id="ARBA00022614"/>
    </source>
</evidence>
<reference evidence="6 7" key="1">
    <citation type="submission" date="2023-07" db="EMBL/GenBank/DDBJ databases">
        <title>Sorghum-associated microbial communities from plants grown in Nebraska, USA.</title>
        <authorList>
            <person name="Schachtman D."/>
        </authorList>
    </citation>
    <scope>NUCLEOTIDE SEQUENCE [LARGE SCALE GENOMIC DNA]</scope>
    <source>
        <strain evidence="6 7">4129</strain>
    </source>
</reference>
<dbReference type="InterPro" id="IPR026444">
    <property type="entry name" value="Secre_tail"/>
</dbReference>
<organism evidence="6 7">
    <name type="scientific">Flavobacterium piscis</name>
    <dbReference type="NCBI Taxonomy" id="1114874"/>
    <lineage>
        <taxon>Bacteria</taxon>
        <taxon>Pseudomonadati</taxon>
        <taxon>Bacteroidota</taxon>
        <taxon>Flavobacteriia</taxon>
        <taxon>Flavobacteriales</taxon>
        <taxon>Flavobacteriaceae</taxon>
        <taxon>Flavobacterium</taxon>
    </lineage>
</organism>
<dbReference type="EMBL" id="JAVDWQ010000003">
    <property type="protein sequence ID" value="MDR7209277.1"/>
    <property type="molecule type" value="Genomic_DNA"/>
</dbReference>
<keyword evidence="1" id="KW-0433">Leucine-rich repeat</keyword>
<gene>
    <name evidence="6" type="ORF">J2W48_001210</name>
</gene>
<feature type="chain" id="PRO_5045606966" description="Secretion system C-terminal sorting domain-containing protein" evidence="4">
    <location>
        <begin position="22"/>
        <end position="990"/>
    </location>
</feature>
<evidence type="ECO:0000313" key="6">
    <source>
        <dbReference type="EMBL" id="MDR7209277.1"/>
    </source>
</evidence>
<dbReference type="Gene3D" id="3.80.10.10">
    <property type="entry name" value="Ribonuclease Inhibitor"/>
    <property type="match status" value="4"/>
</dbReference>
<sequence>MKKSNYLLLILLLFGFGDLHAQVTAIPDTTFEQWLINNNIDTDGLLNHQVATADISGVTELNTYGINDFTGLQDFTALESLNVIYSDATSINLSTLTHLKSLELYGNSLNTIDLSHNLELTNLNLGNSGNLKTLDISVNISLIKLQVSGYKLATLDLSHNIALTDISLGSGLVNLNIANGNNHNVTRFWAANCNLLSCIKVDAGLDTSGTISDGEGGFYPIWQTYTDDDGNHITTFSETDCGIYTAIPDAGFMYYLTQNGITVSDHKVLTSDISGITIIDFTGDYNPVEDFTGLQDFAALTHFKYNRGGEGVFSSIDLSQNTNLTFLEIKGNDNLTAIDISKNTKLQELNITEGALTKLDISKNPLVTKLSCYGNPNLSVLNLKGRADQTAFEAGNTFNDNPKLSCIEVNDINYATTNWLNKDVSASYYASGCPSTAIPDRNFEMVLINNGYDDVIDGKVITANIAGVTSLNVMYTTVEDITGIEDFASLKDLTVYYTGLKKVDLSHNKALESINFGYNNLTTFDLSQNTALKVAHISDNTLATLDFHNNPNLVDVFLGGPLLNLNMANGHNEIITRFSSQNCNLLSCVKVDNLAVSTGPVWLTNAGSNTVFSETACIQYTAIPDANFEQLLIDKNIDSGVVDGKVLTHEINSLTDLDIYDSNISNFTGLQDFTALTSLDLINNVNLTTLDLSKNTQLTNLSCYNNHLVTLDLSKNTQLTHVDCRNNNLTNINVSKNTELIYLVVNNNALVSLDVTKNTKLVNFYCIDNQLTSLDVSKNTALTALDFGNNKVAALDVSSNTELKYLNCYSNQLVTLDVSKNTQLTHINCQNNQLKSVNLKNGNNTSIETTNAAKSAKSKSVTYPIGIFGFQANDPALVILVDNKSYSDTNWMTYKDASAVYLENVSLGTGDNTLENISIAPNPTNGELYINNIVLEKVTVFSLLGNVVKTINFKDGNTSNVVDLSDLTAGLYLVKLTSNGSEKTVKVLKK</sequence>
<keyword evidence="7" id="KW-1185">Reference proteome</keyword>
<comment type="caution">
    <text evidence="6">The sequence shown here is derived from an EMBL/GenBank/DDBJ whole genome shotgun (WGS) entry which is preliminary data.</text>
</comment>
<dbReference type="PANTHER" id="PTHR47566">
    <property type="match status" value="1"/>
</dbReference>
<evidence type="ECO:0000256" key="4">
    <source>
        <dbReference type="SAM" id="SignalP"/>
    </source>
</evidence>
<dbReference type="SUPFAM" id="SSF52058">
    <property type="entry name" value="L domain-like"/>
    <property type="match status" value="3"/>
</dbReference>
<proteinExistence type="predicted"/>
<dbReference type="Pfam" id="PF18962">
    <property type="entry name" value="Por_Secre_tail"/>
    <property type="match status" value="1"/>
</dbReference>